<proteinExistence type="predicted"/>
<sequence length="326" mass="37444">TLYIEGERKLDFAGWCVAIQAAARSGGDTLSQQQLTDTDIPVVVLSCIDYITQCGLTSEGIYRKSGVNSRVAALCDRFRRDARSLRLKEGEHQVDDVSNTLKRFFRELEEGLFTSEDAHNWLSTTGKLATAIHVTILDENEKISQYKVLLDRLPRVNKATLQALINHLYCVQRFSELNQMNLHNLAIVFGPTLFQTDGKDYTAGRAIEDLIQHYTLIFEVDEQQLNKQLEEIKAIIQMREKLNTKFPVSTCHICFQLYLFYDDFSCFSGVFLHHSSMTAVELAYEVLDRRNIPVKDKDYWSCWEVCEKEEMGLMLGFVNQQPFLAK</sequence>
<dbReference type="InterPro" id="IPR008936">
    <property type="entry name" value="Rho_GTPase_activation_prot"/>
</dbReference>
<evidence type="ECO:0000313" key="5">
    <source>
        <dbReference type="EMBL" id="MEQ2174829.1"/>
    </source>
</evidence>
<dbReference type="SUPFAM" id="SSF48350">
    <property type="entry name" value="GTPase activation domain, GAP"/>
    <property type="match status" value="1"/>
</dbReference>
<dbReference type="EMBL" id="JAHRIO010050706">
    <property type="protein sequence ID" value="MEQ2174829.1"/>
    <property type="molecule type" value="Genomic_DNA"/>
</dbReference>
<dbReference type="CDD" id="cd04385">
    <property type="entry name" value="RhoGAP_ARAP"/>
    <property type="match status" value="1"/>
</dbReference>
<protein>
    <recommendedName>
        <fullName evidence="4">Rho-GAP domain-containing protein</fullName>
    </recommendedName>
</protein>
<comment type="caution">
    <text evidence="5">The sequence shown here is derived from an EMBL/GenBank/DDBJ whole genome shotgun (WGS) entry which is preliminary data.</text>
</comment>
<dbReference type="PANTHER" id="PTHR45899">
    <property type="entry name" value="RHO GTPASE ACTIVATING PROTEIN AT 15B, ISOFORM C"/>
    <property type="match status" value="1"/>
</dbReference>
<evidence type="ECO:0000313" key="6">
    <source>
        <dbReference type="Proteomes" id="UP001476798"/>
    </source>
</evidence>
<name>A0ABV0NTV8_9TELE</name>
<evidence type="ECO:0000256" key="3">
    <source>
        <dbReference type="ARBA" id="ARBA00022737"/>
    </source>
</evidence>
<dbReference type="PANTHER" id="PTHR45899:SF3">
    <property type="entry name" value="ARF-GAP WITH RHO-GAP DOMAIN, ANK REPEAT AND PH DOMAIN-CONTAINING PROTEIN 1"/>
    <property type="match status" value="1"/>
</dbReference>
<dbReference type="Gene3D" id="1.10.555.10">
    <property type="entry name" value="Rho GTPase activation protein"/>
    <property type="match status" value="1"/>
</dbReference>
<keyword evidence="3" id="KW-0677">Repeat</keyword>
<evidence type="ECO:0000259" key="4">
    <source>
        <dbReference type="PROSITE" id="PS50238"/>
    </source>
</evidence>
<feature type="non-terminal residue" evidence="5">
    <location>
        <position position="1"/>
    </location>
</feature>
<dbReference type="InterPro" id="IPR037858">
    <property type="entry name" value="RhoGAP_ARAP"/>
</dbReference>
<evidence type="ECO:0000256" key="2">
    <source>
        <dbReference type="ARBA" id="ARBA00022490"/>
    </source>
</evidence>
<evidence type="ECO:0000256" key="1">
    <source>
        <dbReference type="ARBA" id="ARBA00004496"/>
    </source>
</evidence>
<comment type="subcellular location">
    <subcellularLocation>
        <location evidence="1">Cytoplasm</location>
    </subcellularLocation>
</comment>
<dbReference type="SMART" id="SM00324">
    <property type="entry name" value="RhoGAP"/>
    <property type="match status" value="1"/>
</dbReference>
<dbReference type="InterPro" id="IPR052227">
    <property type="entry name" value="Arf-Rho-GAP_ANK-PH_domain"/>
</dbReference>
<dbReference type="Proteomes" id="UP001476798">
    <property type="component" value="Unassembled WGS sequence"/>
</dbReference>
<dbReference type="Pfam" id="PF00620">
    <property type="entry name" value="RhoGAP"/>
    <property type="match status" value="1"/>
</dbReference>
<reference evidence="5 6" key="1">
    <citation type="submission" date="2021-06" db="EMBL/GenBank/DDBJ databases">
        <authorList>
            <person name="Palmer J.M."/>
        </authorList>
    </citation>
    <scope>NUCLEOTIDE SEQUENCE [LARGE SCALE GENOMIC DNA]</scope>
    <source>
        <strain evidence="5 6">GA_2019</strain>
        <tissue evidence="5">Muscle</tissue>
    </source>
</reference>
<feature type="domain" description="Rho-GAP" evidence="4">
    <location>
        <begin position="33"/>
        <end position="218"/>
    </location>
</feature>
<dbReference type="PROSITE" id="PS50238">
    <property type="entry name" value="RHOGAP"/>
    <property type="match status" value="1"/>
</dbReference>
<keyword evidence="6" id="KW-1185">Reference proteome</keyword>
<dbReference type="InterPro" id="IPR000198">
    <property type="entry name" value="RhoGAP_dom"/>
</dbReference>
<accession>A0ABV0NTV8</accession>
<organism evidence="5 6">
    <name type="scientific">Goodea atripinnis</name>
    <dbReference type="NCBI Taxonomy" id="208336"/>
    <lineage>
        <taxon>Eukaryota</taxon>
        <taxon>Metazoa</taxon>
        <taxon>Chordata</taxon>
        <taxon>Craniata</taxon>
        <taxon>Vertebrata</taxon>
        <taxon>Euteleostomi</taxon>
        <taxon>Actinopterygii</taxon>
        <taxon>Neopterygii</taxon>
        <taxon>Teleostei</taxon>
        <taxon>Neoteleostei</taxon>
        <taxon>Acanthomorphata</taxon>
        <taxon>Ovalentaria</taxon>
        <taxon>Atherinomorphae</taxon>
        <taxon>Cyprinodontiformes</taxon>
        <taxon>Goodeidae</taxon>
        <taxon>Goodea</taxon>
    </lineage>
</organism>
<keyword evidence="2" id="KW-0963">Cytoplasm</keyword>
<gene>
    <name evidence="5" type="ORF">GOODEAATRI_011748</name>
</gene>